<organism evidence="7 9">
    <name type="scientific">Punica granatum</name>
    <name type="common">Pomegranate</name>
    <dbReference type="NCBI Taxonomy" id="22663"/>
    <lineage>
        <taxon>Eukaryota</taxon>
        <taxon>Viridiplantae</taxon>
        <taxon>Streptophyta</taxon>
        <taxon>Embryophyta</taxon>
        <taxon>Tracheophyta</taxon>
        <taxon>Spermatophyta</taxon>
        <taxon>Magnoliopsida</taxon>
        <taxon>eudicotyledons</taxon>
        <taxon>Gunneridae</taxon>
        <taxon>Pentapetalae</taxon>
        <taxon>rosids</taxon>
        <taxon>malvids</taxon>
        <taxon>Myrtales</taxon>
        <taxon>Lythraceae</taxon>
        <taxon>Punica</taxon>
    </lineage>
</organism>
<dbReference type="PROSITE" id="PS01048">
    <property type="entry name" value="RIBOSOMAL_S6"/>
    <property type="match status" value="1"/>
</dbReference>
<dbReference type="GO" id="GO:0003735">
    <property type="term" value="F:structural constituent of ribosome"/>
    <property type="evidence" value="ECO:0007669"/>
    <property type="project" value="InterPro"/>
</dbReference>
<dbReference type="PANTHER" id="PTHR21011">
    <property type="entry name" value="MITOCHONDRIAL 28S RIBOSOMAL PROTEIN S6"/>
    <property type="match status" value="1"/>
</dbReference>
<keyword evidence="10" id="KW-1185">Reference proteome</keyword>
<reference evidence="9" key="1">
    <citation type="journal article" date="2017" name="Plant J.">
        <title>The pomegranate (Punica granatum L.) genome and the genomics of punicalagin biosynthesis.</title>
        <authorList>
            <person name="Qin G."/>
            <person name="Xu C."/>
            <person name="Ming R."/>
            <person name="Tang H."/>
            <person name="Guyot R."/>
            <person name="Kramer E.M."/>
            <person name="Hu Y."/>
            <person name="Yi X."/>
            <person name="Qi Y."/>
            <person name="Xu X."/>
            <person name="Gao Z."/>
            <person name="Pan H."/>
            <person name="Jian J."/>
            <person name="Tian Y."/>
            <person name="Yue Z."/>
            <person name="Xu Y."/>
        </authorList>
    </citation>
    <scope>NUCLEOTIDE SEQUENCE [LARGE SCALE GENOMIC DNA]</scope>
    <source>
        <strain evidence="9">cv. Dabenzi</strain>
    </source>
</reference>
<dbReference type="FunFam" id="3.30.70.60:FF:000002">
    <property type="entry name" value="30S ribosomal protein S6"/>
    <property type="match status" value="1"/>
</dbReference>
<evidence type="ECO:0000313" key="7">
    <source>
        <dbReference type="EMBL" id="OWM71079.1"/>
    </source>
</evidence>
<dbReference type="OrthoDB" id="669828at2759"/>
<proteinExistence type="inferred from homology"/>
<keyword evidence="3" id="KW-0694">RNA-binding</keyword>
<accession>A0A218WF15</accession>
<dbReference type="Pfam" id="PF01250">
    <property type="entry name" value="Ribosomal_S6"/>
    <property type="match status" value="1"/>
</dbReference>
<dbReference type="InterPro" id="IPR020815">
    <property type="entry name" value="Ribosomal_bS6_CS"/>
</dbReference>
<comment type="caution">
    <text evidence="7">The sequence shown here is derived from an EMBL/GenBank/DDBJ whole genome shotgun (WGS) entry which is preliminary data.</text>
</comment>
<dbReference type="Proteomes" id="UP000197138">
    <property type="component" value="Unassembled WGS sequence"/>
</dbReference>
<dbReference type="CDD" id="cd00473">
    <property type="entry name" value="bS6"/>
    <property type="match status" value="1"/>
</dbReference>
<keyword evidence="5" id="KW-0687">Ribonucleoprotein</keyword>
<feature type="compositionally biased region" description="Acidic residues" evidence="6">
    <location>
        <begin position="254"/>
        <end position="311"/>
    </location>
</feature>
<evidence type="ECO:0000256" key="1">
    <source>
        <dbReference type="ARBA" id="ARBA00009512"/>
    </source>
</evidence>
<evidence type="ECO:0000256" key="5">
    <source>
        <dbReference type="ARBA" id="ARBA00023274"/>
    </source>
</evidence>
<keyword evidence="2" id="KW-0699">rRNA-binding</keyword>
<evidence type="ECO:0000256" key="3">
    <source>
        <dbReference type="ARBA" id="ARBA00022884"/>
    </source>
</evidence>
<dbReference type="GeneID" id="116193125"/>
<sequence length="332" mass="38037">MESILHSSTSATCHFPPTILKSISRDGFSASKSSCLFFANRFSSSSSASSLSSSSSSSSCPRRRLVIVGAKKKSKDDRMDSHSFVPKPDEATGLFPEAVLLKEKKVQEDGQLMPEFADAEEKELFEYLNLQLESGLNVKQMRHYEVVYLIHEKHEEDVGKVNEKIEDFLREKRGKVWRFEDWGLRRLAYKINKATKAHYILMNFELDAKWINDFKSMLDKDEMVIRHLVMKQDKAITEVQPPPPEFHTLRSGMDDDNEEADGEIELEYEDGEEYDDEDDEDWDDEEGEDIDDYDEDDDGVILLNADEEDGEVAGNKSSKSQKRSLRAQPLAR</sequence>
<dbReference type="InterPro" id="IPR000529">
    <property type="entry name" value="Ribosomal_bS6"/>
</dbReference>
<dbReference type="Gene3D" id="3.30.70.60">
    <property type="match status" value="1"/>
</dbReference>
<evidence type="ECO:0000256" key="6">
    <source>
        <dbReference type="SAM" id="MobiDB-lite"/>
    </source>
</evidence>
<dbReference type="NCBIfam" id="TIGR00166">
    <property type="entry name" value="S6"/>
    <property type="match status" value="1"/>
</dbReference>
<reference evidence="8 10" key="3">
    <citation type="submission" date="2017-11" db="EMBL/GenBank/DDBJ databases">
        <title>De-novo sequencing of pomegranate (Punica granatum L.) genome.</title>
        <authorList>
            <person name="Akparov Z."/>
            <person name="Amiraslanov A."/>
            <person name="Hajiyeva S."/>
            <person name="Abbasov M."/>
            <person name="Kaur K."/>
            <person name="Hamwieh A."/>
            <person name="Solovyev V."/>
            <person name="Salamov A."/>
            <person name="Braich B."/>
            <person name="Kosarev P."/>
            <person name="Mahmoud A."/>
            <person name="Hajiyev E."/>
            <person name="Babayeva S."/>
            <person name="Izzatullayeva V."/>
            <person name="Mammadov A."/>
            <person name="Mammadov A."/>
            <person name="Sharifova S."/>
            <person name="Ojaghi J."/>
            <person name="Eynullazada K."/>
            <person name="Bayramov B."/>
            <person name="Abdulazimova A."/>
            <person name="Shahmuradov I."/>
        </authorList>
    </citation>
    <scope>NUCLEOTIDE SEQUENCE [LARGE SCALE GENOMIC DNA]</scope>
    <source>
        <strain evidence="8">AG2017</strain>
        <strain evidence="10">cv. AG2017</strain>
        <tissue evidence="8">Leaf</tissue>
    </source>
</reference>
<evidence type="ECO:0000313" key="8">
    <source>
        <dbReference type="EMBL" id="PKI72810.1"/>
    </source>
</evidence>
<gene>
    <name evidence="7" type="ORF">CDL15_Pgr011206</name>
    <name evidence="8" type="ORF">CRG98_006790</name>
</gene>
<dbReference type="PANTHER" id="PTHR21011:SF1">
    <property type="entry name" value="SMALL RIBOSOMAL SUBUNIT PROTEIN BS6M"/>
    <property type="match status" value="1"/>
</dbReference>
<dbReference type="InterPro" id="IPR035980">
    <property type="entry name" value="Ribosomal_bS6_sf"/>
</dbReference>
<reference evidence="7" key="2">
    <citation type="submission" date="2017-06" db="EMBL/GenBank/DDBJ databases">
        <title>The pomegranate genome and the genomics of punicalagin biosynthesis.</title>
        <authorList>
            <person name="Xu C."/>
        </authorList>
    </citation>
    <scope>NUCLEOTIDE SEQUENCE [LARGE SCALE GENOMIC DNA]</scope>
    <source>
        <tissue evidence="7">Fresh leaf</tissue>
    </source>
</reference>
<dbReference type="InterPro" id="IPR014717">
    <property type="entry name" value="Transl_elong_EF1B/ribsomal_bS6"/>
</dbReference>
<comment type="similarity">
    <text evidence="1">Belongs to the bacterial ribosomal protein bS6 family.</text>
</comment>
<dbReference type="STRING" id="22663.A0A218WF15"/>
<dbReference type="EMBL" id="PGOL01000308">
    <property type="protein sequence ID" value="PKI72810.1"/>
    <property type="molecule type" value="Genomic_DNA"/>
</dbReference>
<evidence type="ECO:0000313" key="9">
    <source>
        <dbReference type="Proteomes" id="UP000197138"/>
    </source>
</evidence>
<dbReference type="GO" id="GO:0015935">
    <property type="term" value="C:small ribosomal subunit"/>
    <property type="evidence" value="ECO:0007669"/>
    <property type="project" value="TreeGrafter"/>
</dbReference>
<protein>
    <submittedName>
        <fullName evidence="7">Uncharacterized protein</fullName>
    </submittedName>
</protein>
<feature type="region of interest" description="Disordered" evidence="6">
    <location>
        <begin position="237"/>
        <end position="332"/>
    </location>
</feature>
<dbReference type="GO" id="GO:0005737">
    <property type="term" value="C:cytoplasm"/>
    <property type="evidence" value="ECO:0007669"/>
    <property type="project" value="UniProtKB-ARBA"/>
</dbReference>
<evidence type="ECO:0000313" key="10">
    <source>
        <dbReference type="Proteomes" id="UP000233551"/>
    </source>
</evidence>
<dbReference type="GO" id="GO:0006412">
    <property type="term" value="P:translation"/>
    <property type="evidence" value="ECO:0007669"/>
    <property type="project" value="InterPro"/>
</dbReference>
<dbReference type="InterPro" id="IPR020814">
    <property type="entry name" value="Ribosomal_S6_plastid/chlpt"/>
</dbReference>
<dbReference type="SUPFAM" id="SSF54995">
    <property type="entry name" value="Ribosomal protein S6"/>
    <property type="match status" value="1"/>
</dbReference>
<dbReference type="GO" id="GO:0070181">
    <property type="term" value="F:small ribosomal subunit rRNA binding"/>
    <property type="evidence" value="ECO:0007669"/>
    <property type="project" value="TreeGrafter"/>
</dbReference>
<dbReference type="EMBL" id="MTKT01004486">
    <property type="protein sequence ID" value="OWM71079.1"/>
    <property type="molecule type" value="Genomic_DNA"/>
</dbReference>
<dbReference type="HAMAP" id="MF_00360">
    <property type="entry name" value="Ribosomal_bS6"/>
    <property type="match status" value="1"/>
</dbReference>
<name>A0A218WF15_PUNGR</name>
<keyword evidence="4" id="KW-0689">Ribosomal protein</keyword>
<evidence type="ECO:0000256" key="2">
    <source>
        <dbReference type="ARBA" id="ARBA00022730"/>
    </source>
</evidence>
<dbReference type="AlphaFoldDB" id="A0A218WF15"/>
<evidence type="ECO:0000256" key="4">
    <source>
        <dbReference type="ARBA" id="ARBA00022980"/>
    </source>
</evidence>
<dbReference type="Proteomes" id="UP000233551">
    <property type="component" value="Unassembled WGS sequence"/>
</dbReference>